<name>A0A1X2GXZ2_9FUNG</name>
<sequence length="576" mass="63330">MATHEEPAPQSTAVPAVDELKLENLSLNQSSASLSSDRASSHRLSGSSQKNDQADEPLKRDASLPSAQPQAQPPAAWPPATPMTRPAMPNGYPAGPASYRPAPPQGYYNMPPPPGPNYYYPTAQMTPRPQYAPSPQMGYSQPGPPPGTPMMRPPPGTPMMMGYGQPQPPPALDNAYMPDSSVLAASQAGRRTPSSQFPPPSMENLQRFRAEAMQSNDPRAMLDLVKYMMLVMPVVLANTEKDPKKHRKIKETMYAEAQRIAKKLANNGVGKTGYGDAQFYLADCYGSGKLGLAIDADKAFSLYLQGSKQSHPGCTYRVAVCYEVGAGTKKDNGHAIQFYRKAANLGDVRAMHKLSMILLRGTLGQQRNPREGMSWLERAAGLVDEDYPQPLHDLGVAFEKEGVPSVIPDPNYARDLFTTAAQYGYAPSQFKLGLAYENGFLNCPIDPRRSIAWYSKAAEQGDLEAELALSGWYLTGADGILQQNDSEAYLWARKAADRGYAKAEYAVGYYTETGVGVKPNLDEARRWYMRSAAQNNRRAMQRLTELKKHGGMQQRRKHTRDPQGRPNEKDSDCTIM</sequence>
<evidence type="ECO:0000313" key="4">
    <source>
        <dbReference type="Proteomes" id="UP000242146"/>
    </source>
</evidence>
<proteinExistence type="predicted"/>
<comment type="caution">
    <text evidence="3">The sequence shown here is derived from an EMBL/GenBank/DDBJ whole genome shotgun (WGS) entry which is preliminary data.</text>
</comment>
<dbReference type="PANTHER" id="PTHR46430">
    <property type="entry name" value="PROTEIN SKT5-RELATED"/>
    <property type="match status" value="1"/>
</dbReference>
<dbReference type="InterPro" id="IPR051726">
    <property type="entry name" value="Chitin_Synth_Reg"/>
</dbReference>
<feature type="compositionally biased region" description="Pro residues" evidence="2">
    <location>
        <begin position="71"/>
        <end position="81"/>
    </location>
</feature>
<dbReference type="AlphaFoldDB" id="A0A1X2GXZ2"/>
<evidence type="ECO:0000256" key="1">
    <source>
        <dbReference type="ARBA" id="ARBA00022737"/>
    </source>
</evidence>
<dbReference type="Proteomes" id="UP000242146">
    <property type="component" value="Unassembled WGS sequence"/>
</dbReference>
<dbReference type="EMBL" id="MCGT01000001">
    <property type="protein sequence ID" value="ORX62969.1"/>
    <property type="molecule type" value="Genomic_DNA"/>
</dbReference>
<dbReference type="InterPro" id="IPR006597">
    <property type="entry name" value="Sel1-like"/>
</dbReference>
<dbReference type="SUPFAM" id="SSF81901">
    <property type="entry name" value="HCP-like"/>
    <property type="match status" value="1"/>
</dbReference>
<protein>
    <submittedName>
        <fullName evidence="3">HCP-like protein</fullName>
    </submittedName>
</protein>
<evidence type="ECO:0000313" key="3">
    <source>
        <dbReference type="EMBL" id="ORX62969.1"/>
    </source>
</evidence>
<feature type="region of interest" description="Disordered" evidence="2">
    <location>
        <begin position="28"/>
        <end position="177"/>
    </location>
</feature>
<feature type="compositionally biased region" description="Basic and acidic residues" evidence="2">
    <location>
        <begin position="52"/>
        <end position="62"/>
    </location>
</feature>
<dbReference type="SMART" id="SM00671">
    <property type="entry name" value="SEL1"/>
    <property type="match status" value="7"/>
</dbReference>
<evidence type="ECO:0000256" key="2">
    <source>
        <dbReference type="SAM" id="MobiDB-lite"/>
    </source>
</evidence>
<gene>
    <name evidence="3" type="ORF">DM01DRAFT_1331069</name>
</gene>
<reference evidence="3 4" key="1">
    <citation type="submission" date="2016-07" db="EMBL/GenBank/DDBJ databases">
        <title>Pervasive Adenine N6-methylation of Active Genes in Fungi.</title>
        <authorList>
            <consortium name="DOE Joint Genome Institute"/>
            <person name="Mondo S.J."/>
            <person name="Dannebaum R.O."/>
            <person name="Kuo R.C."/>
            <person name="Labutti K."/>
            <person name="Haridas S."/>
            <person name="Kuo A."/>
            <person name="Salamov A."/>
            <person name="Ahrendt S.R."/>
            <person name="Lipzen A."/>
            <person name="Sullivan W."/>
            <person name="Andreopoulos W.B."/>
            <person name="Clum A."/>
            <person name="Lindquist E."/>
            <person name="Daum C."/>
            <person name="Ramamoorthy G.K."/>
            <person name="Gryganskyi A."/>
            <person name="Culley D."/>
            <person name="Magnuson J.K."/>
            <person name="James T.Y."/>
            <person name="O'Malley M.A."/>
            <person name="Stajich J.E."/>
            <person name="Spatafora J.W."/>
            <person name="Visel A."/>
            <person name="Grigoriev I.V."/>
        </authorList>
    </citation>
    <scope>NUCLEOTIDE SEQUENCE [LARGE SCALE GENOMIC DNA]</scope>
    <source>
        <strain evidence="3 4">NRRL 3301</strain>
    </source>
</reference>
<keyword evidence="1" id="KW-0677">Repeat</keyword>
<keyword evidence="4" id="KW-1185">Reference proteome</keyword>
<dbReference type="STRING" id="101127.A0A1X2GXZ2"/>
<accession>A0A1X2GXZ2</accession>
<dbReference type="Gene3D" id="1.25.40.10">
    <property type="entry name" value="Tetratricopeptide repeat domain"/>
    <property type="match status" value="2"/>
</dbReference>
<feature type="region of interest" description="Disordered" evidence="2">
    <location>
        <begin position="545"/>
        <end position="576"/>
    </location>
</feature>
<feature type="compositionally biased region" description="Low complexity" evidence="2">
    <location>
        <begin position="28"/>
        <end position="49"/>
    </location>
</feature>
<dbReference type="InterPro" id="IPR011990">
    <property type="entry name" value="TPR-like_helical_dom_sf"/>
</dbReference>
<feature type="compositionally biased region" description="Pro residues" evidence="2">
    <location>
        <begin position="142"/>
        <end position="157"/>
    </location>
</feature>
<dbReference type="OrthoDB" id="272077at2759"/>
<dbReference type="Pfam" id="PF08238">
    <property type="entry name" value="Sel1"/>
    <property type="match status" value="7"/>
</dbReference>
<feature type="compositionally biased region" description="Basic and acidic residues" evidence="2">
    <location>
        <begin position="560"/>
        <end position="576"/>
    </location>
</feature>
<dbReference type="PANTHER" id="PTHR46430:SF3">
    <property type="entry name" value="ACTIVATOR OF C KINASE PROTEIN 1"/>
    <property type="match status" value="1"/>
</dbReference>
<organism evidence="3 4">
    <name type="scientific">Hesseltinella vesiculosa</name>
    <dbReference type="NCBI Taxonomy" id="101127"/>
    <lineage>
        <taxon>Eukaryota</taxon>
        <taxon>Fungi</taxon>
        <taxon>Fungi incertae sedis</taxon>
        <taxon>Mucoromycota</taxon>
        <taxon>Mucoromycotina</taxon>
        <taxon>Mucoromycetes</taxon>
        <taxon>Mucorales</taxon>
        <taxon>Cunninghamellaceae</taxon>
        <taxon>Hesseltinella</taxon>
    </lineage>
</organism>